<dbReference type="SUPFAM" id="SSF46785">
    <property type="entry name" value="Winged helix' DNA-binding domain"/>
    <property type="match status" value="1"/>
</dbReference>
<reference evidence="1" key="1">
    <citation type="journal article" date="2015" name="Nature">
        <title>Complex archaea that bridge the gap between prokaryotes and eukaryotes.</title>
        <authorList>
            <person name="Spang A."/>
            <person name="Saw J.H."/>
            <person name="Jorgensen S.L."/>
            <person name="Zaremba-Niedzwiedzka K."/>
            <person name="Martijn J."/>
            <person name="Lind A.E."/>
            <person name="van Eijk R."/>
            <person name="Schleper C."/>
            <person name="Guy L."/>
            <person name="Ettema T.J."/>
        </authorList>
    </citation>
    <scope>NUCLEOTIDE SEQUENCE</scope>
</reference>
<dbReference type="EMBL" id="LAZR01000227">
    <property type="protein sequence ID" value="KKN80621.1"/>
    <property type="molecule type" value="Genomic_DNA"/>
</dbReference>
<name>A0A0F9W4N4_9ZZZZ</name>
<dbReference type="InterPro" id="IPR036390">
    <property type="entry name" value="WH_DNA-bd_sf"/>
</dbReference>
<gene>
    <name evidence="1" type="ORF">LCGC14_0327130</name>
</gene>
<organism evidence="1">
    <name type="scientific">marine sediment metagenome</name>
    <dbReference type="NCBI Taxonomy" id="412755"/>
    <lineage>
        <taxon>unclassified sequences</taxon>
        <taxon>metagenomes</taxon>
        <taxon>ecological metagenomes</taxon>
    </lineage>
</organism>
<accession>A0A0F9W4N4</accession>
<dbReference type="Gene3D" id="1.10.10.10">
    <property type="entry name" value="Winged helix-like DNA-binding domain superfamily/Winged helix DNA-binding domain"/>
    <property type="match status" value="1"/>
</dbReference>
<dbReference type="InterPro" id="IPR036388">
    <property type="entry name" value="WH-like_DNA-bd_sf"/>
</dbReference>
<sequence length="107" mass="11774">MTEPDLLTWAETHAHRVDPSTSVAAALHARKFTGGHCGIIYRLLAENRPIKGAGLTSLEIAARTELSYHEVARRIADLKHAGLVIDSGERRRNPNGRQAAVWRARDG</sequence>
<evidence type="ECO:0008006" key="2">
    <source>
        <dbReference type="Google" id="ProtNLM"/>
    </source>
</evidence>
<comment type="caution">
    <text evidence="1">The sequence shown here is derived from an EMBL/GenBank/DDBJ whole genome shotgun (WGS) entry which is preliminary data.</text>
</comment>
<protein>
    <recommendedName>
        <fullName evidence="2">HTH marR-type domain-containing protein</fullName>
    </recommendedName>
</protein>
<evidence type="ECO:0000313" key="1">
    <source>
        <dbReference type="EMBL" id="KKN80621.1"/>
    </source>
</evidence>
<proteinExistence type="predicted"/>
<dbReference type="AlphaFoldDB" id="A0A0F9W4N4"/>